<feature type="compositionally biased region" description="Basic and acidic residues" evidence="1">
    <location>
        <begin position="1"/>
        <end position="14"/>
    </location>
</feature>
<name>A0ABW5Q5X2_9BACI</name>
<comment type="caution">
    <text evidence="2">The sequence shown here is derived from an EMBL/GenBank/DDBJ whole genome shotgun (WGS) entry which is preliminary data.</text>
</comment>
<evidence type="ECO:0008006" key="4">
    <source>
        <dbReference type="Google" id="ProtNLM"/>
    </source>
</evidence>
<gene>
    <name evidence="2" type="ORF">ACFSW4_00230</name>
</gene>
<reference evidence="3" key="1">
    <citation type="journal article" date="2019" name="Int. J. Syst. Evol. Microbiol.">
        <title>The Global Catalogue of Microorganisms (GCM) 10K type strain sequencing project: providing services to taxonomists for standard genome sequencing and annotation.</title>
        <authorList>
            <consortium name="The Broad Institute Genomics Platform"/>
            <consortium name="The Broad Institute Genome Sequencing Center for Infectious Disease"/>
            <person name="Wu L."/>
            <person name="Ma J."/>
        </authorList>
    </citation>
    <scope>NUCLEOTIDE SEQUENCE [LARGE SCALE GENOMIC DNA]</scope>
    <source>
        <strain evidence="3">TISTR 1571</strain>
    </source>
</reference>
<sequence length="54" mass="6485">MSEENKNRNKDKGRQKNVLKYNTEPKKDRADDTEFAEDSEFLNINGKRNKRKKK</sequence>
<dbReference type="EMBL" id="JBHUMZ010000003">
    <property type="protein sequence ID" value="MFD2637310.1"/>
    <property type="molecule type" value="Genomic_DNA"/>
</dbReference>
<evidence type="ECO:0000313" key="2">
    <source>
        <dbReference type="EMBL" id="MFD2637310.1"/>
    </source>
</evidence>
<dbReference type="RefSeq" id="WP_279401863.1">
    <property type="nucleotide sequence ID" value="NZ_JBHUMZ010000003.1"/>
</dbReference>
<evidence type="ECO:0000256" key="1">
    <source>
        <dbReference type="SAM" id="MobiDB-lite"/>
    </source>
</evidence>
<organism evidence="2 3">
    <name type="scientific">Piscibacillus salipiscarius</name>
    <dbReference type="NCBI Taxonomy" id="299480"/>
    <lineage>
        <taxon>Bacteria</taxon>
        <taxon>Bacillati</taxon>
        <taxon>Bacillota</taxon>
        <taxon>Bacilli</taxon>
        <taxon>Bacillales</taxon>
        <taxon>Bacillaceae</taxon>
        <taxon>Piscibacillus</taxon>
    </lineage>
</organism>
<accession>A0ABW5Q5X2</accession>
<feature type="compositionally biased region" description="Basic and acidic residues" evidence="1">
    <location>
        <begin position="23"/>
        <end position="32"/>
    </location>
</feature>
<evidence type="ECO:0000313" key="3">
    <source>
        <dbReference type="Proteomes" id="UP001597452"/>
    </source>
</evidence>
<protein>
    <recommendedName>
        <fullName evidence="4">YfhD-like protein</fullName>
    </recommendedName>
</protein>
<feature type="region of interest" description="Disordered" evidence="1">
    <location>
        <begin position="1"/>
        <end position="34"/>
    </location>
</feature>
<dbReference type="Proteomes" id="UP001597452">
    <property type="component" value="Unassembled WGS sequence"/>
</dbReference>
<proteinExistence type="predicted"/>
<keyword evidence="3" id="KW-1185">Reference proteome</keyword>